<dbReference type="AlphaFoldDB" id="A0A6M0RHW3"/>
<proteinExistence type="predicted"/>
<keyword evidence="2" id="KW-1185">Reference proteome</keyword>
<organism evidence="1 2">
    <name type="scientific">Adonisia turfae CCMR0081</name>
    <dbReference type="NCBI Taxonomy" id="2292702"/>
    <lineage>
        <taxon>Bacteria</taxon>
        <taxon>Bacillati</taxon>
        <taxon>Cyanobacteriota</taxon>
        <taxon>Adonisia</taxon>
        <taxon>Adonisia turfae</taxon>
    </lineage>
</organism>
<dbReference type="RefSeq" id="WP_163697333.1">
    <property type="nucleotide sequence ID" value="NZ_QXHD01000004.1"/>
</dbReference>
<evidence type="ECO:0000313" key="2">
    <source>
        <dbReference type="Proteomes" id="UP000481033"/>
    </source>
</evidence>
<evidence type="ECO:0000313" key="1">
    <source>
        <dbReference type="EMBL" id="NEZ55463.1"/>
    </source>
</evidence>
<sequence>MISKRLPAYSEPHTFAVDYYGKPEFWKRLVRWDNDTGQWSRKRVSGVPLGPSKSGKYTVYKLSFVLASLRHEDIITSLLQIVPPPDDFSLDYTRRHNWDRPRIKLPLQLAKPLIMPEREGVLIDATTTDTVRQLALEFD</sequence>
<reference evidence="1 2" key="1">
    <citation type="journal article" date="2020" name="Microb. Ecol.">
        <title>Ecogenomics of the Marine Benthic Filamentous Cyanobacterium Adonisia.</title>
        <authorList>
            <person name="Walter J.M."/>
            <person name="Coutinho F.H."/>
            <person name="Leomil L."/>
            <person name="Hargreaves P.I."/>
            <person name="Campeao M.E."/>
            <person name="Vieira V.V."/>
            <person name="Silva B.S."/>
            <person name="Fistarol G.O."/>
            <person name="Salomon P.S."/>
            <person name="Sawabe T."/>
            <person name="Mino S."/>
            <person name="Hosokawa M."/>
            <person name="Miyashita H."/>
            <person name="Maruyama F."/>
            <person name="van Verk M.C."/>
            <person name="Dutilh B.E."/>
            <person name="Thompson C.C."/>
            <person name="Thompson F.L."/>
        </authorList>
    </citation>
    <scope>NUCLEOTIDE SEQUENCE [LARGE SCALE GENOMIC DNA]</scope>
    <source>
        <strain evidence="1 2">CCMR0081</strain>
    </source>
</reference>
<dbReference type="Proteomes" id="UP000481033">
    <property type="component" value="Unassembled WGS sequence"/>
</dbReference>
<accession>A0A6M0RHW3</accession>
<name>A0A6M0RHW3_9CYAN</name>
<protein>
    <submittedName>
        <fullName evidence="1">Uncharacterized protein</fullName>
    </submittedName>
</protein>
<dbReference type="EMBL" id="QXHD01000004">
    <property type="protein sequence ID" value="NEZ55463.1"/>
    <property type="molecule type" value="Genomic_DNA"/>
</dbReference>
<gene>
    <name evidence="1" type="ORF">DXZ20_07185</name>
</gene>
<comment type="caution">
    <text evidence="1">The sequence shown here is derived from an EMBL/GenBank/DDBJ whole genome shotgun (WGS) entry which is preliminary data.</text>
</comment>